<evidence type="ECO:0000313" key="6">
    <source>
        <dbReference type="Proteomes" id="UP000435423"/>
    </source>
</evidence>
<dbReference type="Proteomes" id="UP000435060">
    <property type="component" value="Unassembled WGS sequence"/>
</dbReference>
<evidence type="ECO:0000256" key="1">
    <source>
        <dbReference type="SAM" id="SignalP"/>
    </source>
</evidence>
<feature type="signal peptide" evidence="1">
    <location>
        <begin position="1"/>
        <end position="26"/>
    </location>
</feature>
<name>A0A6I4RJ24_9STRE</name>
<comment type="caution">
    <text evidence="4">The sequence shown here is derived from an EMBL/GenBank/DDBJ whole genome shotgun (WGS) entry which is preliminary data.</text>
</comment>
<evidence type="ECO:0000313" key="4">
    <source>
        <dbReference type="EMBL" id="MWV56797.1"/>
    </source>
</evidence>
<sequence length="433" mass="48056">MKKKKYLLFALLCAVGLSFYSVKAEAETTVYRLYNKDNGEHLYTTDKNEKDVLFSSHGWGYEGEAWYAPDSGEGVPVYRLYNPSLQNHLYTTDQNEVTVLTTKHGWKMDNNGQPVFYSGGSASIYRVYNKNLRGLHHLTTDTNEYKVLPSHGWSQEGIKLNALRVGIPIKTQYHEAMQANNTKPTKDVAVVNKDEETKEKPLPTVLPTGHQTIENTPSKLTIEADVTLSGSGTGYHAKLVMVTPTSGISFGLQYDLGAVAPYSGQTAFLIENIGSNNPGEQHYHRANYFANLNTTYHLMLTLQEDGSYVGYVNGAEVIRGRNPVLANRQDIYLRVEGAARRSGDSVNARFSNIKLKAGSQYIPTKTWTGTPQFNRDNGIMTKMDNQLVPNTAAAARLMPGTIEFSGSLTGLPLGTDWDTQGYYDKASGLVQFY</sequence>
<dbReference type="AlphaFoldDB" id="A0A6I4RJ24"/>
<evidence type="ECO:0000313" key="3">
    <source>
        <dbReference type="EMBL" id="MTB64810.1"/>
    </source>
</evidence>
<keyword evidence="5" id="KW-1185">Reference proteome</keyword>
<evidence type="ECO:0000259" key="2">
    <source>
        <dbReference type="Pfam" id="PF18885"/>
    </source>
</evidence>
<dbReference type="RefSeq" id="WP_154608761.1">
    <property type="nucleotide sequence ID" value="NZ_CP072115.1"/>
</dbReference>
<dbReference type="Pfam" id="PF18885">
    <property type="entry name" value="DUF5648"/>
    <property type="match status" value="1"/>
</dbReference>
<evidence type="ECO:0000313" key="5">
    <source>
        <dbReference type="Proteomes" id="UP000435060"/>
    </source>
</evidence>
<gene>
    <name evidence="3" type="ORF">GGG87_07355</name>
    <name evidence="4" type="ORF">GGH11_07395</name>
</gene>
<proteinExistence type="predicted"/>
<feature type="domain" description="DUF5648" evidence="2">
    <location>
        <begin position="29"/>
        <end position="162"/>
    </location>
</feature>
<organism evidence="4 6">
    <name type="scientific">Streptococcus zhangguiae</name>
    <dbReference type="NCBI Taxonomy" id="2664091"/>
    <lineage>
        <taxon>Bacteria</taxon>
        <taxon>Bacillati</taxon>
        <taxon>Bacillota</taxon>
        <taxon>Bacilli</taxon>
        <taxon>Lactobacillales</taxon>
        <taxon>Streptococcaceae</taxon>
        <taxon>Streptococcus</taxon>
    </lineage>
</organism>
<reference evidence="3 5" key="2">
    <citation type="submission" date="2019-11" db="EMBL/GenBank/DDBJ databases">
        <title>Streptococcis sp. isolated from the respiratory tract of Marmot.</title>
        <authorList>
            <person name="Zhang G."/>
        </authorList>
    </citation>
    <scope>NUCLEOTIDE SEQUENCE [LARGE SCALE GENOMIC DNA]</scope>
    <source>
        <strain evidence="5">zg-86</strain>
        <strain evidence="3">Zg-86</strain>
    </source>
</reference>
<dbReference type="Proteomes" id="UP000435423">
    <property type="component" value="Unassembled WGS sequence"/>
</dbReference>
<feature type="chain" id="PRO_5026001891" description="DUF5648 domain-containing protein" evidence="1">
    <location>
        <begin position="27"/>
        <end position="433"/>
    </location>
</feature>
<reference evidence="4 6" key="1">
    <citation type="submission" date="2019-10" db="EMBL/GenBank/DDBJ databases">
        <title>Streptococcis sp, isolated from the respiratory tract of Marmot.</title>
        <authorList>
            <person name="Zhang G."/>
        </authorList>
    </citation>
    <scope>NUCLEOTIDE SEQUENCE [LARGE SCALE GENOMIC DNA]</scope>
    <source>
        <strain evidence="6">zg-70</strain>
        <strain evidence="4">Zg-70</strain>
    </source>
</reference>
<accession>A0A6I4RJ24</accession>
<protein>
    <recommendedName>
        <fullName evidence="2">DUF5648 domain-containing protein</fullName>
    </recommendedName>
</protein>
<dbReference type="EMBL" id="WUBJ01000009">
    <property type="protein sequence ID" value="MWV56797.1"/>
    <property type="molecule type" value="Genomic_DNA"/>
</dbReference>
<dbReference type="EMBL" id="WLCG01000010">
    <property type="protein sequence ID" value="MTB64810.1"/>
    <property type="molecule type" value="Genomic_DNA"/>
</dbReference>
<dbReference type="InterPro" id="IPR043708">
    <property type="entry name" value="DUF5648"/>
</dbReference>
<keyword evidence="1" id="KW-0732">Signal</keyword>